<dbReference type="PANTHER" id="PTHR13011">
    <property type="entry name" value="TFIIF-ALPHA"/>
    <property type="match status" value="1"/>
</dbReference>
<accession>A0A183HKF6</accession>
<evidence type="ECO:0000313" key="8">
    <source>
        <dbReference type="EMBL" id="VDO53399.1"/>
    </source>
</evidence>
<protein>
    <recommendedName>
        <fullName evidence="7">Transcription initiation factor IIF subunit alpha</fullName>
    </recommendedName>
</protein>
<evidence type="ECO:0000313" key="9">
    <source>
        <dbReference type="Proteomes" id="UP000267606"/>
    </source>
</evidence>
<organism evidence="10">
    <name type="scientific">Onchocerca flexuosa</name>
    <dbReference type="NCBI Taxonomy" id="387005"/>
    <lineage>
        <taxon>Eukaryota</taxon>
        <taxon>Metazoa</taxon>
        <taxon>Ecdysozoa</taxon>
        <taxon>Nematoda</taxon>
        <taxon>Chromadorea</taxon>
        <taxon>Rhabditida</taxon>
        <taxon>Spirurina</taxon>
        <taxon>Spiruromorpha</taxon>
        <taxon>Filarioidea</taxon>
        <taxon>Onchocercidae</taxon>
        <taxon>Onchocerca</taxon>
    </lineage>
</organism>
<evidence type="ECO:0000256" key="7">
    <source>
        <dbReference type="RuleBase" id="RU366044"/>
    </source>
</evidence>
<gene>
    <name evidence="8" type="ORF">OFLC_LOCUS7965</name>
</gene>
<evidence type="ECO:0000256" key="6">
    <source>
        <dbReference type="ARBA" id="ARBA00023242"/>
    </source>
</evidence>
<dbReference type="GO" id="GO:0001096">
    <property type="term" value="F:TFIIF-class transcription factor complex binding"/>
    <property type="evidence" value="ECO:0007669"/>
    <property type="project" value="TreeGrafter"/>
</dbReference>
<reference evidence="10" key="1">
    <citation type="submission" date="2016-06" db="UniProtKB">
        <authorList>
            <consortium name="WormBaseParasite"/>
        </authorList>
    </citation>
    <scope>IDENTIFICATION</scope>
</reference>
<evidence type="ECO:0000256" key="3">
    <source>
        <dbReference type="ARBA" id="ARBA00023015"/>
    </source>
</evidence>
<proteinExistence type="inferred from homology"/>
<dbReference type="EMBL" id="UZAJ01008675">
    <property type="protein sequence ID" value="VDO53399.1"/>
    <property type="molecule type" value="Genomic_DNA"/>
</dbReference>
<name>A0A183HKF6_9BILA</name>
<evidence type="ECO:0000256" key="2">
    <source>
        <dbReference type="ARBA" id="ARBA00005249"/>
    </source>
</evidence>
<keyword evidence="9" id="KW-1185">Reference proteome</keyword>
<comment type="function">
    <text evidence="7">TFIIF is a general transcription initiation factor that binds to RNA polymerase II and helps to recruit it to the initiation complex in collaboration with TFIIB. It promotes transcription elongation.</text>
</comment>
<dbReference type="GO" id="GO:0006367">
    <property type="term" value="P:transcription initiation at RNA polymerase II promoter"/>
    <property type="evidence" value="ECO:0007669"/>
    <property type="project" value="InterPro"/>
</dbReference>
<dbReference type="GO" id="GO:0003677">
    <property type="term" value="F:DNA binding"/>
    <property type="evidence" value="ECO:0007669"/>
    <property type="project" value="UniProtKB-KW"/>
</dbReference>
<comment type="subcellular location">
    <subcellularLocation>
        <location evidence="1 7">Nucleus</location>
    </subcellularLocation>
</comment>
<dbReference type="STRING" id="387005.A0A183HKF6"/>
<dbReference type="SUPFAM" id="SSF50916">
    <property type="entry name" value="Rap30/74 interaction domains"/>
    <property type="match status" value="1"/>
</dbReference>
<keyword evidence="4 7" id="KW-0238">DNA-binding</keyword>
<dbReference type="InterPro" id="IPR008851">
    <property type="entry name" value="TFIIF-alpha"/>
</dbReference>
<dbReference type="InterPro" id="IPR011039">
    <property type="entry name" value="TFIIF_interaction"/>
</dbReference>
<evidence type="ECO:0000256" key="1">
    <source>
        <dbReference type="ARBA" id="ARBA00004123"/>
    </source>
</evidence>
<dbReference type="GO" id="GO:0016251">
    <property type="term" value="F:RNA polymerase II general transcription initiation factor activity"/>
    <property type="evidence" value="ECO:0007669"/>
    <property type="project" value="TreeGrafter"/>
</dbReference>
<keyword evidence="6 7" id="KW-0539">Nucleus</keyword>
<keyword evidence="3 7" id="KW-0805">Transcription regulation</keyword>
<dbReference type="GO" id="GO:0032968">
    <property type="term" value="P:positive regulation of transcription elongation by RNA polymerase II"/>
    <property type="evidence" value="ECO:0007669"/>
    <property type="project" value="InterPro"/>
</dbReference>
<dbReference type="GO" id="GO:0005674">
    <property type="term" value="C:transcription factor TFIIF complex"/>
    <property type="evidence" value="ECO:0007669"/>
    <property type="project" value="TreeGrafter"/>
</dbReference>
<keyword evidence="5 7" id="KW-0804">Transcription</keyword>
<dbReference type="Pfam" id="PF05793">
    <property type="entry name" value="TFIIF_alpha"/>
    <property type="match status" value="1"/>
</dbReference>
<reference evidence="8 9" key="2">
    <citation type="submission" date="2018-11" db="EMBL/GenBank/DDBJ databases">
        <authorList>
            <consortium name="Pathogen Informatics"/>
        </authorList>
    </citation>
    <scope>NUCLEOTIDE SEQUENCE [LARGE SCALE GENOMIC DNA]</scope>
</reference>
<dbReference type="PANTHER" id="PTHR13011:SF0">
    <property type="entry name" value="GENERAL TRANSCRIPTION FACTOR IIF SUBUNIT 1"/>
    <property type="match status" value="1"/>
</dbReference>
<sequence>MASPATPKHYTVHFFFMLFCRRNECRRYSILKFNGALKVDPSKWAAADYSIRMAREDNKEQSATNEICQEYGEGSEYGKALREEARRKKYGRQLQTYQHDNQPWMLSITDSSSKERKFRSIREGGAGEHADYWVFLKSGEEFHAYKVDEWYQFMPLSTHRTLDIDQAEERFRERNRVMNQFALKAQIQQQLKAMDEDGEQMIKTTKSLVSSLPQYFIFNLSFFFNCSR</sequence>
<evidence type="ECO:0000256" key="5">
    <source>
        <dbReference type="ARBA" id="ARBA00023163"/>
    </source>
</evidence>
<evidence type="ECO:0000256" key="4">
    <source>
        <dbReference type="ARBA" id="ARBA00023125"/>
    </source>
</evidence>
<dbReference type="AlphaFoldDB" id="A0A183HKF6"/>
<evidence type="ECO:0000313" key="10">
    <source>
        <dbReference type="WBParaSite" id="OFLC_0000796701-mRNA-1"/>
    </source>
</evidence>
<comment type="similarity">
    <text evidence="2 7">Belongs to the TFIIF alpha subunit family.</text>
</comment>
<dbReference type="WBParaSite" id="OFLC_0000796701-mRNA-1">
    <property type="protein sequence ID" value="OFLC_0000796701-mRNA-1"/>
    <property type="gene ID" value="OFLC_0000796701"/>
</dbReference>
<dbReference type="Proteomes" id="UP000267606">
    <property type="component" value="Unassembled WGS sequence"/>
</dbReference>